<protein>
    <submittedName>
        <fullName evidence="7">Antiholin-like protein LrgA</fullName>
    </submittedName>
</protein>
<evidence type="ECO:0000256" key="2">
    <source>
        <dbReference type="ARBA" id="ARBA00022475"/>
    </source>
</evidence>
<dbReference type="PANTHER" id="PTHR33931">
    <property type="entry name" value="HOLIN-LIKE PROTEIN CIDA-RELATED"/>
    <property type="match status" value="1"/>
</dbReference>
<comment type="caution">
    <text evidence="7">The sequence shown here is derived from an EMBL/GenBank/DDBJ whole genome shotgun (WGS) entry which is preliminary data.</text>
</comment>
<evidence type="ECO:0000256" key="6">
    <source>
        <dbReference type="SAM" id="Phobius"/>
    </source>
</evidence>
<keyword evidence="5 6" id="KW-0472">Membrane</keyword>
<evidence type="ECO:0000313" key="7">
    <source>
        <dbReference type="EMBL" id="OXC79182.1"/>
    </source>
</evidence>
<reference evidence="8" key="1">
    <citation type="submission" date="2017-01" db="EMBL/GenBank/DDBJ databases">
        <title>Genome Analysis of Deinococcus marmoris KOPRI26562.</title>
        <authorList>
            <person name="Kim J.H."/>
            <person name="Oh H.-M."/>
        </authorList>
    </citation>
    <scope>NUCLEOTIDE SEQUENCE [LARGE SCALE GENOMIC DNA]</scope>
    <source>
        <strain evidence="8">PAMC 26633</strain>
    </source>
</reference>
<evidence type="ECO:0000256" key="3">
    <source>
        <dbReference type="ARBA" id="ARBA00022692"/>
    </source>
</evidence>
<comment type="subcellular location">
    <subcellularLocation>
        <location evidence="1">Cell membrane</location>
        <topology evidence="1">Multi-pass membrane protein</topology>
    </subcellularLocation>
</comment>
<dbReference type="eggNOG" id="COG1380">
    <property type="taxonomic scope" value="Bacteria"/>
</dbReference>
<proteinExistence type="predicted"/>
<dbReference type="Pfam" id="PF03788">
    <property type="entry name" value="LrgA"/>
    <property type="match status" value="1"/>
</dbReference>
<name>A0A226X6U5_CABSO</name>
<keyword evidence="4 6" id="KW-1133">Transmembrane helix</keyword>
<accession>A0A226X6U5</accession>
<evidence type="ECO:0000256" key="5">
    <source>
        <dbReference type="ARBA" id="ARBA00023136"/>
    </source>
</evidence>
<keyword evidence="2" id="KW-1003">Cell membrane</keyword>
<evidence type="ECO:0000256" key="1">
    <source>
        <dbReference type="ARBA" id="ARBA00004651"/>
    </source>
</evidence>
<dbReference type="AlphaFoldDB" id="A0A226X6U5"/>
<dbReference type="EMBL" id="MTHB01000046">
    <property type="protein sequence ID" value="OXC79182.1"/>
    <property type="molecule type" value="Genomic_DNA"/>
</dbReference>
<dbReference type="GO" id="GO:0005886">
    <property type="term" value="C:plasma membrane"/>
    <property type="evidence" value="ECO:0007669"/>
    <property type="project" value="UniProtKB-SubCell"/>
</dbReference>
<sequence>MTRDVGICKFLWWRRLDRPGTGDEGLVQSAPHRSCRISPIARTFRARSRLVALGLTSRARQALGTTLGTTRGIIEDTPLSLALSPVKHHSINHAMLRALATLLLFQCLGEGLSMGLHLPVPGPVIGLLLLFGFLLMRPSAVDSIEPTALELLRHLSLLFVPAGVGIMAAAGKVRGEGFAIAVALVVSTTLAIAVTALVTRALMRRQMRRSRVNTPSGL</sequence>
<keyword evidence="3 6" id="KW-0812">Transmembrane</keyword>
<feature type="transmembrane region" description="Helical" evidence="6">
    <location>
        <begin position="177"/>
        <end position="202"/>
    </location>
</feature>
<dbReference type="PANTHER" id="PTHR33931:SF2">
    <property type="entry name" value="HOLIN-LIKE PROTEIN CIDA"/>
    <property type="match status" value="1"/>
</dbReference>
<evidence type="ECO:0000313" key="8">
    <source>
        <dbReference type="Proteomes" id="UP000214720"/>
    </source>
</evidence>
<dbReference type="InterPro" id="IPR005538">
    <property type="entry name" value="LrgA/CidA"/>
</dbReference>
<feature type="transmembrane region" description="Helical" evidence="6">
    <location>
        <begin position="120"/>
        <end position="139"/>
    </location>
</feature>
<feature type="transmembrane region" description="Helical" evidence="6">
    <location>
        <begin position="151"/>
        <end position="171"/>
    </location>
</feature>
<evidence type="ECO:0000256" key="4">
    <source>
        <dbReference type="ARBA" id="ARBA00022989"/>
    </source>
</evidence>
<organism evidence="7 8">
    <name type="scientific">Caballeronia sordidicola</name>
    <name type="common">Burkholderia sordidicola</name>
    <dbReference type="NCBI Taxonomy" id="196367"/>
    <lineage>
        <taxon>Bacteria</taxon>
        <taxon>Pseudomonadati</taxon>
        <taxon>Pseudomonadota</taxon>
        <taxon>Betaproteobacteria</taxon>
        <taxon>Burkholderiales</taxon>
        <taxon>Burkholderiaceae</taxon>
        <taxon>Caballeronia</taxon>
    </lineage>
</organism>
<dbReference type="Proteomes" id="UP000214720">
    <property type="component" value="Unassembled WGS sequence"/>
</dbReference>
<gene>
    <name evidence="7" type="ORF">BSU04_08410</name>
</gene>